<organism evidence="8 9">
    <name type="scientific">Triparma verrucosa</name>
    <dbReference type="NCBI Taxonomy" id="1606542"/>
    <lineage>
        <taxon>Eukaryota</taxon>
        <taxon>Sar</taxon>
        <taxon>Stramenopiles</taxon>
        <taxon>Ochrophyta</taxon>
        <taxon>Bolidophyceae</taxon>
        <taxon>Parmales</taxon>
        <taxon>Triparmaceae</taxon>
        <taxon>Triparma</taxon>
    </lineage>
</organism>
<dbReference type="AlphaFoldDB" id="A0A9W7KSU9"/>
<feature type="transmembrane region" description="Helical" evidence="6">
    <location>
        <begin position="225"/>
        <end position="244"/>
    </location>
</feature>
<feature type="chain" id="PRO_5040803481" evidence="7">
    <location>
        <begin position="22"/>
        <end position="669"/>
    </location>
</feature>
<feature type="transmembrane region" description="Helical" evidence="6">
    <location>
        <begin position="193"/>
        <end position="213"/>
    </location>
</feature>
<dbReference type="PANTHER" id="PTHR12570">
    <property type="match status" value="1"/>
</dbReference>
<comment type="subcellular location">
    <subcellularLocation>
        <location evidence="1">Membrane</location>
        <topology evidence="1">Multi-pass membrane protein</topology>
    </subcellularLocation>
</comment>
<evidence type="ECO:0000256" key="3">
    <source>
        <dbReference type="ARBA" id="ARBA00022989"/>
    </source>
</evidence>
<dbReference type="EMBL" id="BRXX01000416">
    <property type="protein sequence ID" value="GMI10383.1"/>
    <property type="molecule type" value="Genomic_DNA"/>
</dbReference>
<evidence type="ECO:0000256" key="4">
    <source>
        <dbReference type="ARBA" id="ARBA00023136"/>
    </source>
</evidence>
<evidence type="ECO:0000256" key="1">
    <source>
        <dbReference type="ARBA" id="ARBA00004141"/>
    </source>
</evidence>
<evidence type="ECO:0000313" key="9">
    <source>
        <dbReference type="Proteomes" id="UP001165160"/>
    </source>
</evidence>
<dbReference type="InterPro" id="IPR037185">
    <property type="entry name" value="EmrE-like"/>
</dbReference>
<dbReference type="SUPFAM" id="SSF103481">
    <property type="entry name" value="Multidrug resistance efflux transporter EmrE"/>
    <property type="match status" value="1"/>
</dbReference>
<feature type="signal peptide" evidence="7">
    <location>
        <begin position="1"/>
        <end position="21"/>
    </location>
</feature>
<feature type="transmembrane region" description="Helical" evidence="6">
    <location>
        <begin position="377"/>
        <end position="396"/>
    </location>
</feature>
<protein>
    <submittedName>
        <fullName evidence="8">Uncharacterized protein</fullName>
    </submittedName>
</protein>
<keyword evidence="9" id="KW-1185">Reference proteome</keyword>
<keyword evidence="4 6" id="KW-0472">Membrane</keyword>
<dbReference type="InterPro" id="IPR008521">
    <property type="entry name" value="Mg_trans_NIPA"/>
</dbReference>
<keyword evidence="7" id="KW-0732">Signal</keyword>
<sequence length="669" mass="74618">MKLKLILLLFATLTLIHPTIASSGYKTGVTPYDNHIVTDYPNDNSTFTKTRKHEIEWVNNYKQNETHSHYVKLTAWRLAIPSEAQEVIEESVIDTGSYSWEVPIYMESASDWYILIEDITNPSSYGVAPEGVEGREDSEQPTFTIRPAPANLWWLFGVFLSIIASILSNLGVNLQKLSMMRESSERAASEKRSYITQPLWLIGLATLIIGSVGDFAALGFAPQSLMTPVGGFTLVCNAVFAHYFLSETLTRKDKVGTFNIIVGIIVLATFGAKSNTSYTIDELLKMYATGAFLAYVIAVASAVGFFYYCYWRASHIVKKYGKQHEKYKPFKKLHPLSCSALSGCLGAQSILCAKSVAEMFKESLSADGANQFVKVETWLIVLGMVFFVFSQIHWLARGLESFDAVYIVPVFQCFFISVAVIGGAVYFREFDDMADLNRFMFFVGLMITLSGVYLLSQRDMSKLKPKQRFRAQVFVVIFMLRTQKVVRRKKELDRLEMVAESSMPDPSLPMTSLPGAIPEGSGAIVQPERSPREERKSLEDAEKDYAVMEMRKQLGRMNRNSATNVNLPIMQVTAVVDKSKKRVEGKIRDKIIDPTLETLDHVGDAIKAGVGKVRIAPSSQPTSPEQMAEDLEMGTIDDAATAYKVPKESKQGDHEANLKTPPKTDAGLV</sequence>
<keyword evidence="3 6" id="KW-1133">Transmembrane helix</keyword>
<feature type="region of interest" description="Disordered" evidence="5">
    <location>
        <begin position="615"/>
        <end position="669"/>
    </location>
</feature>
<evidence type="ECO:0000313" key="8">
    <source>
        <dbReference type="EMBL" id="GMI10383.1"/>
    </source>
</evidence>
<dbReference type="Pfam" id="PF05653">
    <property type="entry name" value="Mg_trans_NIPA"/>
    <property type="match status" value="1"/>
</dbReference>
<comment type="caution">
    <text evidence="8">The sequence shown here is derived from an EMBL/GenBank/DDBJ whole genome shotgun (WGS) entry which is preliminary data.</text>
</comment>
<feature type="transmembrane region" description="Helical" evidence="6">
    <location>
        <begin position="256"/>
        <end position="272"/>
    </location>
</feature>
<feature type="compositionally biased region" description="Basic and acidic residues" evidence="5">
    <location>
        <begin position="645"/>
        <end position="657"/>
    </location>
</feature>
<feature type="transmembrane region" description="Helical" evidence="6">
    <location>
        <begin position="405"/>
        <end position="427"/>
    </location>
</feature>
<reference evidence="9" key="1">
    <citation type="journal article" date="2023" name="Commun. Biol.">
        <title>Genome analysis of Parmales, the sister group of diatoms, reveals the evolutionary specialization of diatoms from phago-mixotrophs to photoautotrophs.</title>
        <authorList>
            <person name="Ban H."/>
            <person name="Sato S."/>
            <person name="Yoshikawa S."/>
            <person name="Yamada K."/>
            <person name="Nakamura Y."/>
            <person name="Ichinomiya M."/>
            <person name="Sato N."/>
            <person name="Blanc-Mathieu R."/>
            <person name="Endo H."/>
            <person name="Kuwata A."/>
            <person name="Ogata H."/>
        </authorList>
    </citation>
    <scope>NUCLEOTIDE SEQUENCE [LARGE SCALE GENOMIC DNA]</scope>
    <source>
        <strain evidence="9">NIES 3699</strain>
    </source>
</reference>
<keyword evidence="2 6" id="KW-0812">Transmembrane</keyword>
<feature type="transmembrane region" description="Helical" evidence="6">
    <location>
        <begin position="439"/>
        <end position="456"/>
    </location>
</feature>
<name>A0A9W7KSU9_9STRA</name>
<dbReference type="Proteomes" id="UP001165160">
    <property type="component" value="Unassembled WGS sequence"/>
</dbReference>
<dbReference type="GO" id="GO:0015095">
    <property type="term" value="F:magnesium ion transmembrane transporter activity"/>
    <property type="evidence" value="ECO:0007669"/>
    <property type="project" value="InterPro"/>
</dbReference>
<feature type="transmembrane region" description="Helical" evidence="6">
    <location>
        <begin position="152"/>
        <end position="172"/>
    </location>
</feature>
<evidence type="ECO:0000256" key="2">
    <source>
        <dbReference type="ARBA" id="ARBA00022692"/>
    </source>
</evidence>
<accession>A0A9W7KSU9</accession>
<evidence type="ECO:0000256" key="5">
    <source>
        <dbReference type="SAM" id="MobiDB-lite"/>
    </source>
</evidence>
<evidence type="ECO:0000256" key="7">
    <source>
        <dbReference type="SAM" id="SignalP"/>
    </source>
</evidence>
<feature type="transmembrane region" description="Helical" evidence="6">
    <location>
        <begin position="292"/>
        <end position="313"/>
    </location>
</feature>
<evidence type="ECO:0000256" key="6">
    <source>
        <dbReference type="SAM" id="Phobius"/>
    </source>
</evidence>
<gene>
    <name evidence="8" type="ORF">TrVE_jg5617</name>
</gene>
<dbReference type="GO" id="GO:0016020">
    <property type="term" value="C:membrane"/>
    <property type="evidence" value="ECO:0007669"/>
    <property type="project" value="UniProtKB-SubCell"/>
</dbReference>
<dbReference type="PANTHER" id="PTHR12570:SF9">
    <property type="entry name" value="MAGNESIUM TRANSPORTER NIPA8-RELATED"/>
    <property type="match status" value="1"/>
</dbReference>
<proteinExistence type="predicted"/>